<evidence type="ECO:0000313" key="2">
    <source>
        <dbReference type="EMBL" id="KAJ8874123.1"/>
    </source>
</evidence>
<feature type="compositionally biased region" description="Basic and acidic residues" evidence="1">
    <location>
        <begin position="496"/>
        <end position="505"/>
    </location>
</feature>
<evidence type="ECO:0000256" key="1">
    <source>
        <dbReference type="SAM" id="MobiDB-lite"/>
    </source>
</evidence>
<gene>
    <name evidence="2" type="ORF">PR048_024964</name>
</gene>
<organism evidence="2 3">
    <name type="scientific">Dryococelus australis</name>
    <dbReference type="NCBI Taxonomy" id="614101"/>
    <lineage>
        <taxon>Eukaryota</taxon>
        <taxon>Metazoa</taxon>
        <taxon>Ecdysozoa</taxon>
        <taxon>Arthropoda</taxon>
        <taxon>Hexapoda</taxon>
        <taxon>Insecta</taxon>
        <taxon>Pterygota</taxon>
        <taxon>Neoptera</taxon>
        <taxon>Polyneoptera</taxon>
        <taxon>Phasmatodea</taxon>
        <taxon>Verophasmatodea</taxon>
        <taxon>Anareolatae</taxon>
        <taxon>Phasmatidae</taxon>
        <taxon>Eurycanthinae</taxon>
        <taxon>Dryococelus</taxon>
    </lineage>
</organism>
<proteinExistence type="predicted"/>
<sequence>MEVIHLAKGGHCTKKEDNEHFSHPWLFIARPAIYNCLRQLATHRGAMPLCIVLLPVIEPETYVVARRSTQEFRRNDGPVRRTQHNHCVEPSCREKEEGIREREGKRWNEKKEKIGALGENPRNAREQYGTMEHENHGMIEHEVQNGGTKMVAYWLLIWRRTVAKYKTMKTKDVPDKRHNTCYKDGEIQYGGRATGMTEREVRNQDGVSILDPPAPALAPKAPHTYTIVAITWLSHPPPLIRAFGGVVVRLPAMHLGESGSIPVACGNRAGRRLWSVGFLRGFPVSPRPCIPALLHTHLASPSSALKTSLLRAAQISPLHPFLLFKLSWTPLFFTMCEALGSCTPMAVEDIKWVTAETCDSYRMSPLKESHWDTRPRLFAGLEYGGRLQCLCLFANCPAACFLIAAAVLRFRDLALVAPGMARSTRACPRRNSTKQRRNARAGETGDLRSPRKPSGVVRHDSHTCGNPGATPPRESNPVRSRWEASSLTTTPPRPPHRIDKYAETK</sequence>
<protein>
    <submittedName>
        <fullName evidence="2">Uncharacterized protein</fullName>
    </submittedName>
</protein>
<accession>A0ABQ9GQ44</accession>
<dbReference type="EMBL" id="JARBHB010000010">
    <property type="protein sequence ID" value="KAJ8874123.1"/>
    <property type="molecule type" value="Genomic_DNA"/>
</dbReference>
<keyword evidence="3" id="KW-1185">Reference proteome</keyword>
<reference evidence="2 3" key="1">
    <citation type="submission" date="2023-02" db="EMBL/GenBank/DDBJ databases">
        <title>LHISI_Scaffold_Assembly.</title>
        <authorList>
            <person name="Stuart O.P."/>
            <person name="Cleave R."/>
            <person name="Magrath M.J.L."/>
            <person name="Mikheyev A.S."/>
        </authorList>
    </citation>
    <scope>NUCLEOTIDE SEQUENCE [LARGE SCALE GENOMIC DNA]</scope>
    <source>
        <strain evidence="2">Daus_M_001</strain>
        <tissue evidence="2">Leg muscle</tissue>
    </source>
</reference>
<feature type="region of interest" description="Disordered" evidence="1">
    <location>
        <begin position="424"/>
        <end position="505"/>
    </location>
</feature>
<feature type="compositionally biased region" description="Basic residues" evidence="1">
    <location>
        <begin position="427"/>
        <end position="439"/>
    </location>
</feature>
<evidence type="ECO:0000313" key="3">
    <source>
        <dbReference type="Proteomes" id="UP001159363"/>
    </source>
</evidence>
<name>A0ABQ9GQ44_9NEOP</name>
<comment type="caution">
    <text evidence="2">The sequence shown here is derived from an EMBL/GenBank/DDBJ whole genome shotgun (WGS) entry which is preliminary data.</text>
</comment>
<dbReference type="Proteomes" id="UP001159363">
    <property type="component" value="Chromosome 9"/>
</dbReference>